<dbReference type="EMBL" id="AP013068">
    <property type="protein sequence ID" value="BAN46469.1"/>
    <property type="molecule type" value="Genomic_DNA"/>
</dbReference>
<dbReference type="EC" id="2.7.8.-" evidence="8"/>
<evidence type="ECO:0000259" key="9">
    <source>
        <dbReference type="PROSITE" id="PS50035"/>
    </source>
</evidence>
<evidence type="ECO:0000256" key="3">
    <source>
        <dbReference type="ARBA" id="ARBA00022679"/>
    </source>
</evidence>
<evidence type="ECO:0000256" key="6">
    <source>
        <dbReference type="ARBA" id="ARBA00022989"/>
    </source>
</evidence>
<evidence type="ECO:0000313" key="10">
    <source>
        <dbReference type="EMBL" id="BAN46469.1"/>
    </source>
</evidence>
<evidence type="ECO:0000256" key="1">
    <source>
        <dbReference type="ARBA" id="ARBA00004236"/>
    </source>
</evidence>
<evidence type="ECO:0000256" key="8">
    <source>
        <dbReference type="NCBIfam" id="TIGR04265"/>
    </source>
</evidence>
<keyword evidence="3" id="KW-0808">Transferase</keyword>
<keyword evidence="2" id="KW-1003">Cell membrane</keyword>
<dbReference type="SMART" id="SM00155">
    <property type="entry name" value="PLDc"/>
    <property type="match status" value="2"/>
</dbReference>
<protein>
    <recommendedName>
        <fullName evidence="8">Cardiolipin synthase</fullName>
        <ecNumber evidence="8">2.7.8.-</ecNumber>
    </recommendedName>
</protein>
<dbReference type="InterPro" id="IPR025202">
    <property type="entry name" value="PLD-like_dom"/>
</dbReference>
<evidence type="ECO:0000256" key="5">
    <source>
        <dbReference type="ARBA" id="ARBA00022737"/>
    </source>
</evidence>
<dbReference type="RefSeq" id="WP_016490671.1">
    <property type="nucleotide sequence ID" value="NC_021499.1"/>
</dbReference>
<feature type="domain" description="PLD phosphodiesterase" evidence="9">
    <location>
        <begin position="381"/>
        <end position="408"/>
    </location>
</feature>
<sequence length="468" mass="51265">MNLQSIWSGVRISLALCLALFLVLLISCSSLPTLVPDMARAPAAPVPVDGVQGPLSAARSKAILDRLKSGGAPTNIFSLHLAIEEAIVGSPLTEGNKVELLQDGPNTYQAMIEAINAARDHINMETYILDDDEVGQRFAEALIARQRKGVQVNLIRDSVGTLGTPPEFFERLSAAGIKVLEYNPVNPLTAKAGWDVNQRDHRKLLIVDGQVAFLGGINISSVYSGGSFSVRSKVRPGGELPWRDTDLRVEGPVVAELQKLFIETWAKQKGGELAARHYFPPSTRKGGEVMRVIGSSPEDPYSLIYATLISTLGSAQTEIWLTNAYFVPDPQLLAALKDAVARGGDVRLVLPSSTDSWLVFHAGRAYYSELLQAGVRLFERGDALLHVKTAVIDGVWSTVGSTNLDWRSFLHNQEVNVVVLGGGFGEKMRTAFQADLAKSKEITLEEWRNRPLDARAKERLGRLWEYWL</sequence>
<dbReference type="CDD" id="cd09159">
    <property type="entry name" value="PLDc_ybhO_like_2"/>
    <property type="match status" value="1"/>
</dbReference>
<dbReference type="Pfam" id="PF13091">
    <property type="entry name" value="PLDc_2"/>
    <property type="match status" value="2"/>
</dbReference>
<dbReference type="InterPro" id="IPR001736">
    <property type="entry name" value="PLipase_D/transphosphatidylase"/>
</dbReference>
<dbReference type="GO" id="GO:0005886">
    <property type="term" value="C:plasma membrane"/>
    <property type="evidence" value="ECO:0007669"/>
    <property type="project" value="UniProtKB-SubCell"/>
</dbReference>
<dbReference type="GO" id="GO:0008808">
    <property type="term" value="F:cardiolipin synthase activity"/>
    <property type="evidence" value="ECO:0007669"/>
    <property type="project" value="UniProtKB-UniRule"/>
</dbReference>
<dbReference type="InterPro" id="IPR022924">
    <property type="entry name" value="Cardiolipin_synthase"/>
</dbReference>
<dbReference type="AlphaFoldDB" id="S6BBK5"/>
<dbReference type="GO" id="GO:0032049">
    <property type="term" value="P:cardiolipin biosynthetic process"/>
    <property type="evidence" value="ECO:0007669"/>
    <property type="project" value="UniProtKB-UniRule"/>
</dbReference>
<keyword evidence="4" id="KW-0812">Transmembrane</keyword>
<organism evidence="10 11">
    <name type="scientific">Metapseudomonas resinovorans NBRC 106553</name>
    <dbReference type="NCBI Taxonomy" id="1245471"/>
    <lineage>
        <taxon>Bacteria</taxon>
        <taxon>Pseudomonadati</taxon>
        <taxon>Pseudomonadota</taxon>
        <taxon>Gammaproteobacteria</taxon>
        <taxon>Pseudomonadales</taxon>
        <taxon>Pseudomonadaceae</taxon>
        <taxon>Metapseudomonas</taxon>
    </lineage>
</organism>
<keyword evidence="5" id="KW-0677">Repeat</keyword>
<keyword evidence="11" id="KW-1185">Reference proteome</keyword>
<accession>S6BBK5</accession>
<name>S6BBK5_METRE</name>
<dbReference type="HOGENOM" id="CLU_038053_0_2_6"/>
<dbReference type="STRING" id="1245471.PCA10_07370"/>
<dbReference type="OrthoDB" id="9762009at2"/>
<proteinExistence type="predicted"/>
<dbReference type="eggNOG" id="COG1502">
    <property type="taxonomic scope" value="Bacteria"/>
</dbReference>
<keyword evidence="7" id="KW-0472">Membrane</keyword>
<dbReference type="PATRIC" id="fig|1245471.3.peg.747"/>
<evidence type="ECO:0000256" key="4">
    <source>
        <dbReference type="ARBA" id="ARBA00022692"/>
    </source>
</evidence>
<dbReference type="SUPFAM" id="SSF56024">
    <property type="entry name" value="Phospholipase D/nuclease"/>
    <property type="match status" value="2"/>
</dbReference>
<dbReference type="KEGG" id="pre:PCA10_07370"/>
<dbReference type="Gene3D" id="3.30.870.10">
    <property type="entry name" value="Endonuclease Chain A"/>
    <property type="match status" value="2"/>
</dbReference>
<reference evidence="10 11" key="1">
    <citation type="journal article" date="2013" name="Genome Announc.">
        <title>Complete Genome Sequence of the Carbazole Degrader Pseudomonas resinovorans Strain CA10 (NBRC 106553).</title>
        <authorList>
            <person name="Shintani M."/>
            <person name="Hosoyama A."/>
            <person name="Ohji S."/>
            <person name="Tsuchikane K."/>
            <person name="Takarada H."/>
            <person name="Yamazoe A."/>
            <person name="Fujita N."/>
            <person name="Nojiri H."/>
        </authorList>
    </citation>
    <scope>NUCLEOTIDE SEQUENCE [LARGE SCALE GENOMIC DNA]</scope>
    <source>
        <strain evidence="10 11">NBRC 106553</strain>
    </source>
</reference>
<dbReference type="CDD" id="cd09110">
    <property type="entry name" value="PLDc_CLS_1"/>
    <property type="match status" value="1"/>
</dbReference>
<dbReference type="PROSITE" id="PS50035">
    <property type="entry name" value="PLD"/>
    <property type="match status" value="2"/>
</dbReference>
<feature type="domain" description="PLD phosphodiesterase" evidence="9">
    <location>
        <begin position="196"/>
        <end position="223"/>
    </location>
</feature>
<dbReference type="PANTHER" id="PTHR21248:SF22">
    <property type="entry name" value="PHOSPHOLIPASE D"/>
    <property type="match status" value="1"/>
</dbReference>
<keyword evidence="6" id="KW-1133">Transmembrane helix</keyword>
<dbReference type="PANTHER" id="PTHR21248">
    <property type="entry name" value="CARDIOLIPIN SYNTHASE"/>
    <property type="match status" value="1"/>
</dbReference>
<evidence type="ECO:0000313" key="11">
    <source>
        <dbReference type="Proteomes" id="UP000015503"/>
    </source>
</evidence>
<evidence type="ECO:0000256" key="7">
    <source>
        <dbReference type="ARBA" id="ARBA00023136"/>
    </source>
</evidence>
<dbReference type="NCBIfam" id="TIGR04265">
    <property type="entry name" value="bac_cardiolipin"/>
    <property type="match status" value="1"/>
</dbReference>
<comment type="subcellular location">
    <subcellularLocation>
        <location evidence="1">Cell membrane</location>
    </subcellularLocation>
</comment>
<gene>
    <name evidence="10" type="ORF">PCA10_07370</name>
</gene>
<dbReference type="Proteomes" id="UP000015503">
    <property type="component" value="Chromosome"/>
</dbReference>
<evidence type="ECO:0000256" key="2">
    <source>
        <dbReference type="ARBA" id="ARBA00022475"/>
    </source>
</evidence>